<keyword evidence="1" id="KW-0812">Transmembrane</keyword>
<accession>A0AAN8J1C2</accession>
<protein>
    <submittedName>
        <fullName evidence="2">Uncharacterized protein</fullName>
    </submittedName>
</protein>
<comment type="caution">
    <text evidence="2">The sequence shown here is derived from an EMBL/GenBank/DDBJ whole genome shotgun (WGS) entry which is preliminary data.</text>
</comment>
<evidence type="ECO:0000313" key="3">
    <source>
        <dbReference type="Proteomes" id="UP001331761"/>
    </source>
</evidence>
<gene>
    <name evidence="2" type="ORF">GCK32_019145</name>
</gene>
<dbReference type="EMBL" id="WIXE01014576">
    <property type="protein sequence ID" value="KAK5974179.1"/>
    <property type="molecule type" value="Genomic_DNA"/>
</dbReference>
<evidence type="ECO:0000313" key="2">
    <source>
        <dbReference type="EMBL" id="KAK5974179.1"/>
    </source>
</evidence>
<keyword evidence="1" id="KW-0472">Membrane</keyword>
<feature type="transmembrane region" description="Helical" evidence="1">
    <location>
        <begin position="12"/>
        <end position="34"/>
    </location>
</feature>
<dbReference type="AlphaFoldDB" id="A0AAN8J1C2"/>
<reference evidence="2 3" key="1">
    <citation type="submission" date="2019-10" db="EMBL/GenBank/DDBJ databases">
        <title>Assembly and Annotation for the nematode Trichostrongylus colubriformis.</title>
        <authorList>
            <person name="Martin J."/>
        </authorList>
    </citation>
    <scope>NUCLEOTIDE SEQUENCE [LARGE SCALE GENOMIC DNA]</scope>
    <source>
        <strain evidence="2">G859</strain>
        <tissue evidence="2">Whole worm</tissue>
    </source>
</reference>
<organism evidence="2 3">
    <name type="scientific">Trichostrongylus colubriformis</name>
    <name type="common">Black scour worm</name>
    <dbReference type="NCBI Taxonomy" id="6319"/>
    <lineage>
        <taxon>Eukaryota</taxon>
        <taxon>Metazoa</taxon>
        <taxon>Ecdysozoa</taxon>
        <taxon>Nematoda</taxon>
        <taxon>Chromadorea</taxon>
        <taxon>Rhabditida</taxon>
        <taxon>Rhabditina</taxon>
        <taxon>Rhabditomorpha</taxon>
        <taxon>Strongyloidea</taxon>
        <taxon>Trichostrongylidae</taxon>
        <taxon>Trichostrongylus</taxon>
    </lineage>
</organism>
<dbReference type="Proteomes" id="UP001331761">
    <property type="component" value="Unassembled WGS sequence"/>
</dbReference>
<keyword evidence="3" id="KW-1185">Reference proteome</keyword>
<proteinExistence type="predicted"/>
<evidence type="ECO:0000256" key="1">
    <source>
        <dbReference type="SAM" id="Phobius"/>
    </source>
</evidence>
<sequence>MLRRLGHAYEIYPFIFLNAYIIVAIIVTGVYSFFKIEVWFDRSRGKLHPPWEWERAKDNYWKQPCVFFDFNGVTRKRCELMEVLQDEMVAAAKKRGTR</sequence>
<keyword evidence="1" id="KW-1133">Transmembrane helix</keyword>
<name>A0AAN8J1C2_TRICO</name>